<dbReference type="AlphaFoldDB" id="A0A1C0TUC3"/>
<proteinExistence type="predicted"/>
<reference evidence="2" key="1">
    <citation type="submission" date="2016-07" db="EMBL/GenBank/DDBJ databases">
        <authorList>
            <person name="Florea S."/>
            <person name="Webb J.S."/>
            <person name="Jaromczyk J."/>
            <person name="Schardl C.L."/>
        </authorList>
    </citation>
    <scope>NUCLEOTIDE SEQUENCE [LARGE SCALE GENOMIC DNA]</scope>
    <source>
        <strain evidence="2">IPB1</strain>
    </source>
</reference>
<accession>A0A1C0TUC3</accession>
<dbReference type="EMBL" id="MAUJ01000001">
    <property type="protein sequence ID" value="OCQ22927.1"/>
    <property type="molecule type" value="Genomic_DNA"/>
</dbReference>
<comment type="caution">
    <text evidence="1">The sequence shown here is derived from an EMBL/GenBank/DDBJ whole genome shotgun (WGS) entry which is preliminary data.</text>
</comment>
<evidence type="ECO:0000313" key="2">
    <source>
        <dbReference type="Proteomes" id="UP000093366"/>
    </source>
</evidence>
<sequence length="170" mass="18211">MSWQTVLRARMGRSLPFFTHGAVLFAYLNDGNIHMIKILNASTIFNLLLDKGVLIVPTAGPLDVVSKGLICQGEIAVQDDIEKFLQKKVNMSPYIQGAYVAGGSVTFSAITDIVLSEVTFKGGAPIVLKGDIKCSLSVIPALNDKGIPDPSPPTELTVKFVPTQPITVSK</sequence>
<gene>
    <name evidence="1" type="ORF">A7985_02920</name>
</gene>
<evidence type="ECO:0000313" key="1">
    <source>
        <dbReference type="EMBL" id="OCQ22927.1"/>
    </source>
</evidence>
<organism evidence="1 2">
    <name type="scientific">Pseudoalteromonas luteoviolacea</name>
    <dbReference type="NCBI Taxonomy" id="43657"/>
    <lineage>
        <taxon>Bacteria</taxon>
        <taxon>Pseudomonadati</taxon>
        <taxon>Pseudomonadota</taxon>
        <taxon>Gammaproteobacteria</taxon>
        <taxon>Alteromonadales</taxon>
        <taxon>Pseudoalteromonadaceae</taxon>
        <taxon>Pseudoalteromonas</taxon>
    </lineage>
</organism>
<protein>
    <submittedName>
        <fullName evidence="1">Uncharacterized protein</fullName>
    </submittedName>
</protein>
<name>A0A1C0TUC3_9GAMM</name>
<dbReference type="Proteomes" id="UP000093366">
    <property type="component" value="Unassembled WGS sequence"/>
</dbReference>